<evidence type="ECO:0000313" key="2">
    <source>
        <dbReference type="Proteomes" id="UP000183015"/>
    </source>
</evidence>
<proteinExistence type="predicted"/>
<dbReference type="EMBL" id="FOAZ01000036">
    <property type="protein sequence ID" value="SEM59310.1"/>
    <property type="molecule type" value="Genomic_DNA"/>
</dbReference>
<dbReference type="AlphaFoldDB" id="A0A1H7ZLP1"/>
<reference evidence="2" key="1">
    <citation type="submission" date="2016-10" db="EMBL/GenBank/DDBJ databases">
        <authorList>
            <person name="Varghese N."/>
        </authorList>
    </citation>
    <scope>NUCLEOTIDE SEQUENCE [LARGE SCALE GENOMIC DNA]</scope>
    <source>
        <strain evidence="2">DSM 45096 / BCRC 16803 / CGMCC 4.1857 / CIP 109030 / JCM 12277 / KCTC 19219 / NBRC 100920 / 33214</strain>
    </source>
</reference>
<accession>A0A1H7ZLP1</accession>
<dbReference type="eggNOG" id="ENOG5032BVV">
    <property type="taxonomic scope" value="Bacteria"/>
</dbReference>
<dbReference type="STRING" id="235985.SAMN05414137_13624"/>
<sequence>MSVEAIEPGSDGDPRIPDIPANIQAIGPALASPAARLQFYAQAMAATAGAEIDAVLQRGRFQALLDQAGRSVPPTGGRRVGLEELAAPLGGVDALDAG</sequence>
<evidence type="ECO:0000313" key="1">
    <source>
        <dbReference type="EMBL" id="SEM59310.1"/>
    </source>
</evidence>
<organism evidence="1 2">
    <name type="scientific">Streptacidiphilus jiangxiensis</name>
    <dbReference type="NCBI Taxonomy" id="235985"/>
    <lineage>
        <taxon>Bacteria</taxon>
        <taxon>Bacillati</taxon>
        <taxon>Actinomycetota</taxon>
        <taxon>Actinomycetes</taxon>
        <taxon>Kitasatosporales</taxon>
        <taxon>Streptomycetaceae</taxon>
        <taxon>Streptacidiphilus</taxon>
    </lineage>
</organism>
<dbReference type="Proteomes" id="UP000183015">
    <property type="component" value="Unassembled WGS sequence"/>
</dbReference>
<protein>
    <submittedName>
        <fullName evidence="1">Uncharacterized protein</fullName>
    </submittedName>
</protein>
<name>A0A1H7ZLP1_STRJI</name>
<keyword evidence="2" id="KW-1185">Reference proteome</keyword>
<dbReference type="RefSeq" id="WP_042457992.1">
    <property type="nucleotide sequence ID" value="NZ_BBPN01000050.1"/>
</dbReference>
<gene>
    <name evidence="1" type="ORF">SAMN05414137_13624</name>
</gene>